<feature type="compositionally biased region" description="Polar residues" evidence="1">
    <location>
        <begin position="44"/>
        <end position="59"/>
    </location>
</feature>
<feature type="region of interest" description="Disordered" evidence="1">
    <location>
        <begin position="1"/>
        <end position="69"/>
    </location>
</feature>
<keyword evidence="3" id="KW-1185">Reference proteome</keyword>
<dbReference type="AlphaFoldDB" id="A0AAX4ILL1"/>
<dbReference type="KEGG" id="cdet:87945741"/>
<dbReference type="GeneID" id="87945741"/>
<evidence type="ECO:0000256" key="1">
    <source>
        <dbReference type="SAM" id="MobiDB-lite"/>
    </source>
</evidence>
<dbReference type="RefSeq" id="XP_062781448.1">
    <property type="nucleotide sequence ID" value="XM_062925397.1"/>
</dbReference>
<evidence type="ECO:0000313" key="3">
    <source>
        <dbReference type="Proteomes" id="UP001322277"/>
    </source>
</evidence>
<dbReference type="Proteomes" id="UP001322277">
    <property type="component" value="Chromosome 6"/>
</dbReference>
<gene>
    <name evidence="2" type="ORF">CDEST_09238</name>
</gene>
<sequence length="235" mass="25583">MLDRTDSALAHRDQASAFSQKLGSISQRAEPVNNIRSLAEEAGTLQNRPSLRESQNCSKSRPDEHYSSIPIAASPSIYIDKRNRRSLPALPDAHKLQARQSMPSVNHRTTTVPIAEIDISNVRNDWSLTRDSMTEDQARPHTASLSSPAQQPGPKFPLPTLSPHAHFNPLDQNPDEVARLGHRVLSDLCSGGSSPAASSTESPVAEPKSKPGENPSYSIIESEKTSETRPLAKTV</sequence>
<feature type="compositionally biased region" description="Basic and acidic residues" evidence="1">
    <location>
        <begin position="1"/>
        <end position="14"/>
    </location>
</feature>
<feature type="compositionally biased region" description="Polar residues" evidence="1">
    <location>
        <begin position="191"/>
        <end position="202"/>
    </location>
</feature>
<feature type="region of interest" description="Disordered" evidence="1">
    <location>
        <begin position="133"/>
        <end position="235"/>
    </location>
</feature>
<reference evidence="3" key="1">
    <citation type="journal article" date="2023" name="bioRxiv">
        <title>Complete genome of the Medicago anthracnose fungus, Colletotrichum destructivum, reveals a mini-chromosome-like region within a core chromosome.</title>
        <authorList>
            <person name="Lapalu N."/>
            <person name="Simon A."/>
            <person name="Lu A."/>
            <person name="Plaumann P.-L."/>
            <person name="Amselem J."/>
            <person name="Pigne S."/>
            <person name="Auger A."/>
            <person name="Koch C."/>
            <person name="Dallery J.-F."/>
            <person name="O'Connell R.J."/>
        </authorList>
    </citation>
    <scope>NUCLEOTIDE SEQUENCE [LARGE SCALE GENOMIC DNA]</scope>
    <source>
        <strain evidence="3">CBS 520.97</strain>
    </source>
</reference>
<protein>
    <submittedName>
        <fullName evidence="2">Uncharacterized protein</fullName>
    </submittedName>
</protein>
<dbReference type="EMBL" id="CP137310">
    <property type="protein sequence ID" value="WQF84224.1"/>
    <property type="molecule type" value="Genomic_DNA"/>
</dbReference>
<accession>A0AAX4ILL1</accession>
<proteinExistence type="predicted"/>
<evidence type="ECO:0000313" key="2">
    <source>
        <dbReference type="EMBL" id="WQF84224.1"/>
    </source>
</evidence>
<name>A0AAX4ILL1_9PEZI</name>
<feature type="compositionally biased region" description="Polar residues" evidence="1">
    <location>
        <begin position="16"/>
        <end position="27"/>
    </location>
</feature>
<organism evidence="2 3">
    <name type="scientific">Colletotrichum destructivum</name>
    <dbReference type="NCBI Taxonomy" id="34406"/>
    <lineage>
        <taxon>Eukaryota</taxon>
        <taxon>Fungi</taxon>
        <taxon>Dikarya</taxon>
        <taxon>Ascomycota</taxon>
        <taxon>Pezizomycotina</taxon>
        <taxon>Sordariomycetes</taxon>
        <taxon>Hypocreomycetidae</taxon>
        <taxon>Glomerellales</taxon>
        <taxon>Glomerellaceae</taxon>
        <taxon>Colletotrichum</taxon>
        <taxon>Colletotrichum destructivum species complex</taxon>
    </lineage>
</organism>